<proteinExistence type="inferred from homology"/>
<organism evidence="6 7">
    <name type="scientific">Nadsonia fulvescens var. elongata DSM 6958</name>
    <dbReference type="NCBI Taxonomy" id="857566"/>
    <lineage>
        <taxon>Eukaryota</taxon>
        <taxon>Fungi</taxon>
        <taxon>Dikarya</taxon>
        <taxon>Ascomycota</taxon>
        <taxon>Saccharomycotina</taxon>
        <taxon>Dipodascomycetes</taxon>
        <taxon>Dipodascales</taxon>
        <taxon>Dipodascales incertae sedis</taxon>
        <taxon>Nadsonia</taxon>
    </lineage>
</organism>
<dbReference type="Proteomes" id="UP000095009">
    <property type="component" value="Unassembled WGS sequence"/>
</dbReference>
<feature type="domain" description="Calcineurin-like phosphoesterase" evidence="5">
    <location>
        <begin position="1"/>
        <end position="173"/>
    </location>
</feature>
<feature type="compositionally biased region" description="Basic and acidic residues" evidence="4">
    <location>
        <begin position="194"/>
        <end position="210"/>
    </location>
</feature>
<gene>
    <name evidence="6" type="ORF">NADFUDRAFT_47746</name>
</gene>
<dbReference type="Gene3D" id="3.60.21.10">
    <property type="match status" value="2"/>
</dbReference>
<reference evidence="6 7" key="1">
    <citation type="journal article" date="2016" name="Proc. Natl. Acad. Sci. U.S.A.">
        <title>Comparative genomics of biotechnologically important yeasts.</title>
        <authorList>
            <person name="Riley R."/>
            <person name="Haridas S."/>
            <person name="Wolfe K.H."/>
            <person name="Lopes M.R."/>
            <person name="Hittinger C.T."/>
            <person name="Goeker M."/>
            <person name="Salamov A.A."/>
            <person name="Wisecaver J.H."/>
            <person name="Long T.M."/>
            <person name="Calvey C.H."/>
            <person name="Aerts A.L."/>
            <person name="Barry K.W."/>
            <person name="Choi C."/>
            <person name="Clum A."/>
            <person name="Coughlan A.Y."/>
            <person name="Deshpande S."/>
            <person name="Douglass A.P."/>
            <person name="Hanson S.J."/>
            <person name="Klenk H.-P."/>
            <person name="LaButti K.M."/>
            <person name="Lapidus A."/>
            <person name="Lindquist E.A."/>
            <person name="Lipzen A.M."/>
            <person name="Meier-Kolthoff J.P."/>
            <person name="Ohm R.A."/>
            <person name="Otillar R.P."/>
            <person name="Pangilinan J.L."/>
            <person name="Peng Y."/>
            <person name="Rokas A."/>
            <person name="Rosa C.A."/>
            <person name="Scheuner C."/>
            <person name="Sibirny A.A."/>
            <person name="Slot J.C."/>
            <person name="Stielow J.B."/>
            <person name="Sun H."/>
            <person name="Kurtzman C.P."/>
            <person name="Blackwell M."/>
            <person name="Grigoriev I.V."/>
            <person name="Jeffries T.W."/>
        </authorList>
    </citation>
    <scope>NUCLEOTIDE SEQUENCE [LARGE SCALE GENOMIC DNA]</scope>
    <source>
        <strain evidence="6 7">DSM 6958</strain>
    </source>
</reference>
<dbReference type="InterPro" id="IPR000979">
    <property type="entry name" value="Phosphodiesterase_MJ0936/Vps29"/>
</dbReference>
<dbReference type="EMBL" id="KV454413">
    <property type="protein sequence ID" value="ODQ63975.1"/>
    <property type="molecule type" value="Genomic_DNA"/>
</dbReference>
<evidence type="ECO:0000259" key="5">
    <source>
        <dbReference type="Pfam" id="PF12850"/>
    </source>
</evidence>
<dbReference type="OrthoDB" id="10258130at2759"/>
<evidence type="ECO:0000313" key="7">
    <source>
        <dbReference type="Proteomes" id="UP000095009"/>
    </source>
</evidence>
<dbReference type="Pfam" id="PF12850">
    <property type="entry name" value="Metallophos_2"/>
    <property type="match status" value="1"/>
</dbReference>
<feature type="compositionally biased region" description="Acidic residues" evidence="4">
    <location>
        <begin position="177"/>
        <end position="193"/>
    </location>
</feature>
<dbReference type="NCBIfam" id="TIGR00040">
    <property type="entry name" value="yfcE"/>
    <property type="match status" value="1"/>
</dbReference>
<evidence type="ECO:0000256" key="4">
    <source>
        <dbReference type="SAM" id="MobiDB-lite"/>
    </source>
</evidence>
<dbReference type="InterPro" id="IPR029052">
    <property type="entry name" value="Metallo-depent_PP-like"/>
</dbReference>
<dbReference type="SUPFAM" id="SSF56300">
    <property type="entry name" value="Metallo-dependent phosphatases"/>
    <property type="match status" value="1"/>
</dbReference>
<dbReference type="InterPro" id="IPR024654">
    <property type="entry name" value="Calcineurin-like_PHP_lpxH"/>
</dbReference>
<dbReference type="STRING" id="857566.A0A1E3PF02"/>
<accession>A0A1E3PF02</accession>
<dbReference type="AlphaFoldDB" id="A0A1E3PF02"/>
<comment type="similarity">
    <text evidence="1 3">Belongs to the VPS29 family.</text>
</comment>
<dbReference type="PANTHER" id="PTHR11124">
    <property type="entry name" value="VACUOLAR SORTING PROTEIN VPS29"/>
    <property type="match status" value="1"/>
</dbReference>
<evidence type="ECO:0000256" key="2">
    <source>
        <dbReference type="ARBA" id="ARBA00017767"/>
    </source>
</evidence>
<protein>
    <recommendedName>
        <fullName evidence="2 3">Vacuolar protein sorting-associated protein 29</fullName>
    </recommendedName>
</protein>
<evidence type="ECO:0000256" key="3">
    <source>
        <dbReference type="RuleBase" id="RU362040"/>
    </source>
</evidence>
<sequence length="264" mass="28907">MLLLAIGDLHIPDRKPALPAKFRKLLTPGKISQVLSLGNLCDYDTATFLKSLAPREPLIGVRGDQDVFDERDLMNMTLASTENNQSINNGHGPLTGNNSVSLSAGLNRVVKVGDFRIGLVSGHAVIPRGDPDALLINARQLDVDLLLYGGSPRVEAYELDGKFFIAPGSATGAFSPYEEEEDEEEEEKEEAEDNKDHDDKNSETDVTKESEDQENEDDGPGVYSFDKGEPSFCLLDIQGCLCVLYIYTLVGADVKVDKVSYRKP</sequence>
<evidence type="ECO:0000256" key="1">
    <source>
        <dbReference type="ARBA" id="ARBA00005945"/>
    </source>
</evidence>
<evidence type="ECO:0000313" key="6">
    <source>
        <dbReference type="EMBL" id="ODQ63975.1"/>
    </source>
</evidence>
<feature type="region of interest" description="Disordered" evidence="4">
    <location>
        <begin position="170"/>
        <end position="223"/>
    </location>
</feature>
<keyword evidence="7" id="KW-1185">Reference proteome</keyword>
<name>A0A1E3PF02_9ASCO</name>